<dbReference type="Pfam" id="PF14530">
    <property type="entry name" value="DUF4439"/>
    <property type="match status" value="1"/>
</dbReference>
<keyword evidence="4" id="KW-1185">Reference proteome</keyword>
<dbReference type="Gene3D" id="1.20.1260.10">
    <property type="match status" value="1"/>
</dbReference>
<dbReference type="RefSeq" id="WP_239103311.1">
    <property type="nucleotide sequence ID" value="NZ_BAAAGP010000037.1"/>
</dbReference>
<evidence type="ECO:0000259" key="2">
    <source>
        <dbReference type="Pfam" id="PF14530"/>
    </source>
</evidence>
<dbReference type="Proteomes" id="UP000603904">
    <property type="component" value="Unassembled WGS sequence"/>
</dbReference>
<dbReference type="InterPro" id="IPR009078">
    <property type="entry name" value="Ferritin-like_SF"/>
</dbReference>
<sequence length="188" mass="18789">MTEAATGTATGGATPSPSGSPGVPAAAAPATAALARALSAEHAAVYAYGVIGGKTSGGLRGRATSAFDAHRARRDQLRTLIAGRGGTPSEAGPAYRLPFEVRTAADAVRLAVLVEERLTTAYLELAADPDPALRRIAALAAQECATRAYGWQPVVAAFPGMPGRDASASPPATTSPATAQAPSQSPGQ</sequence>
<gene>
    <name evidence="3" type="ORF">Mco01_07760</name>
</gene>
<feature type="compositionally biased region" description="Low complexity" evidence="1">
    <location>
        <begin position="166"/>
        <end position="188"/>
    </location>
</feature>
<dbReference type="InterPro" id="IPR029447">
    <property type="entry name" value="DUF4439"/>
</dbReference>
<dbReference type="SUPFAM" id="SSF47240">
    <property type="entry name" value="Ferritin-like"/>
    <property type="match status" value="1"/>
</dbReference>
<organism evidence="3 4">
    <name type="scientific">Microbispora corallina</name>
    <dbReference type="NCBI Taxonomy" id="83302"/>
    <lineage>
        <taxon>Bacteria</taxon>
        <taxon>Bacillati</taxon>
        <taxon>Actinomycetota</taxon>
        <taxon>Actinomycetes</taxon>
        <taxon>Streptosporangiales</taxon>
        <taxon>Streptosporangiaceae</taxon>
        <taxon>Microbispora</taxon>
    </lineage>
</organism>
<protein>
    <recommendedName>
        <fullName evidence="2">DUF4439 domain-containing protein</fullName>
    </recommendedName>
</protein>
<proteinExistence type="predicted"/>
<dbReference type="InterPro" id="IPR012347">
    <property type="entry name" value="Ferritin-like"/>
</dbReference>
<evidence type="ECO:0000313" key="3">
    <source>
        <dbReference type="EMBL" id="GIH37776.1"/>
    </source>
</evidence>
<evidence type="ECO:0000313" key="4">
    <source>
        <dbReference type="Proteomes" id="UP000603904"/>
    </source>
</evidence>
<dbReference type="EMBL" id="BOOC01000002">
    <property type="protein sequence ID" value="GIH37776.1"/>
    <property type="molecule type" value="Genomic_DNA"/>
</dbReference>
<reference evidence="3 4" key="1">
    <citation type="submission" date="2021-01" db="EMBL/GenBank/DDBJ databases">
        <title>Whole genome shotgun sequence of Microbispora corallina NBRC 16416.</title>
        <authorList>
            <person name="Komaki H."/>
            <person name="Tamura T."/>
        </authorList>
    </citation>
    <scope>NUCLEOTIDE SEQUENCE [LARGE SCALE GENOMIC DNA]</scope>
    <source>
        <strain evidence="3 4">NBRC 16416</strain>
    </source>
</reference>
<comment type="caution">
    <text evidence="3">The sequence shown here is derived from an EMBL/GenBank/DDBJ whole genome shotgun (WGS) entry which is preliminary data.</text>
</comment>
<dbReference type="CDD" id="cd00657">
    <property type="entry name" value="Ferritin_like"/>
    <property type="match status" value="1"/>
</dbReference>
<feature type="domain" description="DUF4439" evidence="2">
    <location>
        <begin position="33"/>
        <end position="162"/>
    </location>
</feature>
<feature type="region of interest" description="Disordered" evidence="1">
    <location>
        <begin position="1"/>
        <end position="26"/>
    </location>
</feature>
<evidence type="ECO:0000256" key="1">
    <source>
        <dbReference type="SAM" id="MobiDB-lite"/>
    </source>
</evidence>
<accession>A0ABQ4FSP3</accession>
<name>A0ABQ4FSP3_9ACTN</name>
<feature type="region of interest" description="Disordered" evidence="1">
    <location>
        <begin position="162"/>
        <end position="188"/>
    </location>
</feature>